<evidence type="ECO:0000313" key="3">
    <source>
        <dbReference type="Proteomes" id="UP001284537"/>
    </source>
</evidence>
<evidence type="ECO:0000256" key="1">
    <source>
        <dbReference type="SAM" id="SignalP"/>
    </source>
</evidence>
<dbReference type="PROSITE" id="PS51257">
    <property type="entry name" value="PROKAR_LIPOPROTEIN"/>
    <property type="match status" value="1"/>
</dbReference>
<protein>
    <submittedName>
        <fullName evidence="2">Uncharacterized protein</fullName>
    </submittedName>
</protein>
<reference evidence="2 3" key="1">
    <citation type="submission" date="2023-11" db="EMBL/GenBank/DDBJ databases">
        <authorList>
            <person name="Ouyang M.-Y."/>
        </authorList>
    </citation>
    <scope>NUCLEOTIDE SEQUENCE [LARGE SCALE GENOMIC DNA]</scope>
    <source>
        <strain evidence="2 3">OY6</strain>
    </source>
</reference>
<dbReference type="RefSeq" id="WP_129871319.1">
    <property type="nucleotide sequence ID" value="NZ_JAXARY010000005.1"/>
</dbReference>
<comment type="caution">
    <text evidence="2">The sequence shown here is derived from an EMBL/GenBank/DDBJ whole genome shotgun (WGS) entry which is preliminary data.</text>
</comment>
<gene>
    <name evidence="2" type="ORF">QLH52_07075</name>
</gene>
<evidence type="ECO:0000313" key="2">
    <source>
        <dbReference type="EMBL" id="MDX8127035.1"/>
    </source>
</evidence>
<proteinExistence type="predicted"/>
<sequence length="184" mass="21215">MILNSLKIQRNACWLLRLAAFCFTLLSCQNSLAETNPEPVFELTHTWGGVPTSVIKIYPDGKVHFHRNKTDFGSESEDRYAQMTAEQLNELVDVFLSLPFDASKKLERAKESVSVPWRVFIAYKDKFINITIQDSIFFQFFEKKMSKYSNLKQLLCGENNQDECGTNVSNIPDDLQGLRKYMEP</sequence>
<dbReference type="EMBL" id="JAXARY010000005">
    <property type="protein sequence ID" value="MDX8127035.1"/>
    <property type="molecule type" value="Genomic_DNA"/>
</dbReference>
<name>A0ABU4UCE6_9GAMM</name>
<organism evidence="2 3">
    <name type="scientific">Methylomonas defluvii</name>
    <dbReference type="NCBI Taxonomy" id="3045149"/>
    <lineage>
        <taxon>Bacteria</taxon>
        <taxon>Pseudomonadati</taxon>
        <taxon>Pseudomonadota</taxon>
        <taxon>Gammaproteobacteria</taxon>
        <taxon>Methylococcales</taxon>
        <taxon>Methylococcaceae</taxon>
        <taxon>Methylomonas</taxon>
    </lineage>
</organism>
<accession>A0ABU4UCE6</accession>
<dbReference type="Proteomes" id="UP001284537">
    <property type="component" value="Unassembled WGS sequence"/>
</dbReference>
<keyword evidence="3" id="KW-1185">Reference proteome</keyword>
<feature type="chain" id="PRO_5046354358" evidence="1">
    <location>
        <begin position="34"/>
        <end position="184"/>
    </location>
</feature>
<keyword evidence="1" id="KW-0732">Signal</keyword>
<feature type="signal peptide" evidence="1">
    <location>
        <begin position="1"/>
        <end position="33"/>
    </location>
</feature>